<dbReference type="InterPro" id="IPR010359">
    <property type="entry name" value="IrrE_HExxH"/>
</dbReference>
<dbReference type="SUPFAM" id="SSF55486">
    <property type="entry name" value="Metalloproteases ('zincins'), catalytic domain"/>
    <property type="match status" value="1"/>
</dbReference>
<dbReference type="Gene3D" id="1.10.10.2910">
    <property type="match status" value="1"/>
</dbReference>
<proteinExistence type="predicted"/>
<dbReference type="Proteomes" id="UP000095662">
    <property type="component" value="Unassembled WGS sequence"/>
</dbReference>
<dbReference type="OrthoDB" id="581382at2"/>
<reference evidence="2 3" key="1">
    <citation type="submission" date="2015-09" db="EMBL/GenBank/DDBJ databases">
        <authorList>
            <consortium name="Pathogen Informatics"/>
        </authorList>
    </citation>
    <scope>NUCLEOTIDE SEQUENCE [LARGE SCALE GENOMIC DNA]</scope>
    <source>
        <strain evidence="2 3">2789STDY5834928</strain>
    </source>
</reference>
<dbReference type="Pfam" id="PF06114">
    <property type="entry name" value="Peptidase_M78"/>
    <property type="match status" value="1"/>
</dbReference>
<name>A0A174ZQV5_9FIRM</name>
<gene>
    <name evidence="2" type="ORF">ERS852540_01978</name>
</gene>
<dbReference type="EMBL" id="CZBY01000017">
    <property type="protein sequence ID" value="CUQ89675.1"/>
    <property type="molecule type" value="Genomic_DNA"/>
</dbReference>
<evidence type="ECO:0000313" key="3">
    <source>
        <dbReference type="Proteomes" id="UP000095662"/>
    </source>
</evidence>
<evidence type="ECO:0000313" key="2">
    <source>
        <dbReference type="EMBL" id="CUQ89675.1"/>
    </source>
</evidence>
<dbReference type="AlphaFoldDB" id="A0A174ZQV5"/>
<dbReference type="STRING" id="39492.ERS852540_01978"/>
<sequence>MMMTNFPDYFKATNEAYLLLSEYTGNYPVIDIFSIFLKMPYVKVYTFSEYANKLSLNVSEFLQIAPSDYGFSIYDKCTKKWLVFYNDLKSNTTIRFTLAHELGHIVLNHTSDDNISQSEANCFGRNLLCPVPIRKAFHLEKISDYCSCFDISEPMAEATISNDYSDSYYITQENFQKVDNNIYCYFSGYSLAELYGYSS</sequence>
<accession>A0A174ZQV5</accession>
<protein>
    <submittedName>
        <fullName evidence="2">Domain of uncharacterized function (DUF955)</fullName>
    </submittedName>
</protein>
<organism evidence="2 3">
    <name type="scientific">[Eubacterium] siraeum</name>
    <dbReference type="NCBI Taxonomy" id="39492"/>
    <lineage>
        <taxon>Bacteria</taxon>
        <taxon>Bacillati</taxon>
        <taxon>Bacillota</taxon>
        <taxon>Clostridia</taxon>
        <taxon>Eubacteriales</taxon>
        <taxon>Oscillospiraceae</taxon>
        <taxon>Oscillospiraceae incertae sedis</taxon>
    </lineage>
</organism>
<evidence type="ECO:0000259" key="1">
    <source>
        <dbReference type="Pfam" id="PF06114"/>
    </source>
</evidence>
<feature type="domain" description="IrrE N-terminal-like" evidence="1">
    <location>
        <begin position="74"/>
        <end position="119"/>
    </location>
</feature>